<dbReference type="SUPFAM" id="SSF56672">
    <property type="entry name" value="DNA/RNA polymerases"/>
    <property type="match status" value="1"/>
</dbReference>
<dbReference type="EMBL" id="AQQY01000003">
    <property type="protein sequence ID" value="KCV82694.1"/>
    <property type="molecule type" value="Genomic_DNA"/>
</dbReference>
<keyword evidence="13 17" id="KW-0238">DNA-binding</keyword>
<dbReference type="Gene3D" id="3.30.1490.100">
    <property type="entry name" value="DNA polymerase, Y-family, little finger domain"/>
    <property type="match status" value="1"/>
</dbReference>
<dbReference type="RefSeq" id="WP_035249800.1">
    <property type="nucleotide sequence ID" value="NZ_AQQY01000003.1"/>
</dbReference>
<dbReference type="Pfam" id="PF00817">
    <property type="entry name" value="IMS"/>
    <property type="match status" value="1"/>
</dbReference>
<dbReference type="NCBIfam" id="NF002677">
    <property type="entry name" value="PRK02406.1"/>
    <property type="match status" value="1"/>
</dbReference>
<proteinExistence type="inferred from homology"/>
<evidence type="ECO:0000256" key="10">
    <source>
        <dbReference type="ARBA" id="ARBA00022763"/>
    </source>
</evidence>
<comment type="caution">
    <text evidence="20">The sequence shown here is derived from an EMBL/GenBank/DDBJ whole genome shotgun (WGS) entry which is preliminary data.</text>
</comment>
<keyword evidence="5 17" id="KW-0963">Cytoplasm</keyword>
<comment type="catalytic activity">
    <reaction evidence="16 17">
        <text>DNA(n) + a 2'-deoxyribonucleoside 5'-triphosphate = DNA(n+1) + diphosphate</text>
        <dbReference type="Rhea" id="RHEA:22508"/>
        <dbReference type="Rhea" id="RHEA-COMP:17339"/>
        <dbReference type="Rhea" id="RHEA-COMP:17340"/>
        <dbReference type="ChEBI" id="CHEBI:33019"/>
        <dbReference type="ChEBI" id="CHEBI:61560"/>
        <dbReference type="ChEBI" id="CHEBI:173112"/>
        <dbReference type="EC" id="2.7.7.7"/>
    </reaction>
</comment>
<feature type="domain" description="UmuC" evidence="19">
    <location>
        <begin position="37"/>
        <end position="217"/>
    </location>
</feature>
<protein>
    <recommendedName>
        <fullName evidence="17">DNA polymerase IV</fullName>
        <shortName evidence="17">Pol IV</shortName>
        <ecNumber evidence="17">2.7.7.7</ecNumber>
    </recommendedName>
</protein>
<evidence type="ECO:0000313" key="20">
    <source>
        <dbReference type="EMBL" id="KCV82694.1"/>
    </source>
</evidence>
<dbReference type="InterPro" id="IPR043502">
    <property type="entry name" value="DNA/RNA_pol_sf"/>
</dbReference>
<dbReference type="PANTHER" id="PTHR11076">
    <property type="entry name" value="DNA REPAIR POLYMERASE UMUC / TRANSFERASE FAMILY MEMBER"/>
    <property type="match status" value="1"/>
</dbReference>
<evidence type="ECO:0000256" key="11">
    <source>
        <dbReference type="ARBA" id="ARBA00022842"/>
    </source>
</evidence>
<sequence length="417" mass="45884">MQTLCRDCLSEIPPSPRCPACASPRVIAHEELFSLSIAHMDCDAFFASVEKRENPDLADKPVIIGGGRRGVVSTACYVARIRGVRSAMPMFQALKLCPDAVVIKPNGALYYEVSKDIRALMAELTPDIEPLSLDEAFIDLTGTERLHGHPPAVMLARLVKRMEDELGISGSIGLSHNKFLAKVASDLDKPRGFAVIGKAETMDFLADKPVRLIWGVGAAGGAALERAGIRTFADLRRWEKSDLQARFGAMGERLYHLARGQDRRRISARAPIKSISNETTFFEDTTDTGSLDGHLWRLSEKVADRAKARDLAGLVVTLKLKRSDHRGLTRRQTLSDPTQIADRIYRTAQAMLKPALKEGPFRLIGVGLSHLSDAADADRSPDLLDPDATKRARAERATDKIRNRFGKEAITKGRALR</sequence>
<evidence type="ECO:0000259" key="19">
    <source>
        <dbReference type="PROSITE" id="PS50173"/>
    </source>
</evidence>
<dbReference type="EC" id="2.7.7.7" evidence="17"/>
<evidence type="ECO:0000256" key="4">
    <source>
        <dbReference type="ARBA" id="ARBA00022457"/>
    </source>
</evidence>
<evidence type="ECO:0000256" key="12">
    <source>
        <dbReference type="ARBA" id="ARBA00022932"/>
    </source>
</evidence>
<evidence type="ECO:0000256" key="1">
    <source>
        <dbReference type="ARBA" id="ARBA00004496"/>
    </source>
</evidence>
<organism evidence="20 21">
    <name type="scientific">Actibacterium atlanticum</name>
    <dbReference type="NCBI Taxonomy" id="1461693"/>
    <lineage>
        <taxon>Bacteria</taxon>
        <taxon>Pseudomonadati</taxon>
        <taxon>Pseudomonadota</taxon>
        <taxon>Alphaproteobacteria</taxon>
        <taxon>Rhodobacterales</taxon>
        <taxon>Roseobacteraceae</taxon>
        <taxon>Actibacterium</taxon>
    </lineage>
</organism>
<keyword evidence="6 17" id="KW-0808">Transferase</keyword>
<dbReference type="OrthoDB" id="9808813at2"/>
<comment type="function">
    <text evidence="15 17">Poorly processive, error-prone DNA polymerase involved in untargeted mutagenesis. Copies undamaged DNA at stalled replication forks, which arise in vivo from mismatched or misaligned primer ends. These misaligned primers can be extended by PolIV. Exhibits no 3'-5' exonuclease (proofreading) activity. May be involved in translesional synthesis, in conjunction with the beta clamp from PolIII.</text>
</comment>
<dbReference type="InterPro" id="IPR036775">
    <property type="entry name" value="DNA_pol_Y-fam_lit_finger_sf"/>
</dbReference>
<keyword evidence="7 17" id="KW-0548">Nucleotidyltransferase</keyword>
<gene>
    <name evidence="17" type="primary">dinB</name>
    <name evidence="20" type="ORF">ATO10_07116</name>
</gene>
<dbReference type="GO" id="GO:0003887">
    <property type="term" value="F:DNA-directed DNA polymerase activity"/>
    <property type="evidence" value="ECO:0007669"/>
    <property type="project" value="UniProtKB-UniRule"/>
</dbReference>
<reference evidence="20 21" key="1">
    <citation type="submission" date="2013-04" db="EMBL/GenBank/DDBJ databases">
        <title>Shimia sp. 22II-S11-Z10 Genome Sequencing.</title>
        <authorList>
            <person name="Lai Q."/>
            <person name="Li G."/>
            <person name="Shao Z."/>
        </authorList>
    </citation>
    <scope>NUCLEOTIDE SEQUENCE [LARGE SCALE GENOMIC DNA]</scope>
    <source>
        <strain evidence="21">22II-S11-Z10</strain>
    </source>
</reference>
<dbReference type="InterPro" id="IPR001126">
    <property type="entry name" value="UmuC"/>
</dbReference>
<dbReference type="GO" id="GO:0042276">
    <property type="term" value="P:error-prone translesion synthesis"/>
    <property type="evidence" value="ECO:0007669"/>
    <property type="project" value="TreeGrafter"/>
</dbReference>
<evidence type="ECO:0000256" key="8">
    <source>
        <dbReference type="ARBA" id="ARBA00022705"/>
    </source>
</evidence>
<dbReference type="GO" id="GO:0005829">
    <property type="term" value="C:cytosol"/>
    <property type="evidence" value="ECO:0007669"/>
    <property type="project" value="TreeGrafter"/>
</dbReference>
<dbReference type="Pfam" id="PF11799">
    <property type="entry name" value="IMS_C"/>
    <property type="match status" value="1"/>
</dbReference>
<dbReference type="InterPro" id="IPR017961">
    <property type="entry name" value="DNA_pol_Y-fam_little_finger"/>
</dbReference>
<dbReference type="HAMAP" id="MF_01113">
    <property type="entry name" value="DNApol_IV"/>
    <property type="match status" value="1"/>
</dbReference>
<dbReference type="InterPro" id="IPR050116">
    <property type="entry name" value="DNA_polymerase-Y"/>
</dbReference>
<dbReference type="GO" id="GO:0000287">
    <property type="term" value="F:magnesium ion binding"/>
    <property type="evidence" value="ECO:0007669"/>
    <property type="project" value="UniProtKB-UniRule"/>
</dbReference>
<keyword evidence="10 17" id="KW-0227">DNA damage</keyword>
<feature type="site" description="Substrate discrimination" evidence="17">
    <location>
        <position position="46"/>
    </location>
</feature>
<comment type="similarity">
    <text evidence="2 17">Belongs to the DNA polymerase type-Y family.</text>
</comment>
<keyword evidence="21" id="KW-1185">Reference proteome</keyword>
<feature type="binding site" evidence="17">
    <location>
        <position position="134"/>
    </location>
    <ligand>
        <name>Mg(2+)</name>
        <dbReference type="ChEBI" id="CHEBI:18420"/>
    </ligand>
</feature>
<evidence type="ECO:0000256" key="13">
    <source>
        <dbReference type="ARBA" id="ARBA00023125"/>
    </source>
</evidence>
<evidence type="ECO:0000256" key="14">
    <source>
        <dbReference type="ARBA" id="ARBA00023204"/>
    </source>
</evidence>
<accession>A0A058ZM51</accession>
<dbReference type="PATRIC" id="fig|1461693.3.peg.1451"/>
<dbReference type="GO" id="GO:0006281">
    <property type="term" value="P:DNA repair"/>
    <property type="evidence" value="ECO:0007669"/>
    <property type="project" value="UniProtKB-UniRule"/>
</dbReference>
<dbReference type="SUPFAM" id="SSF100879">
    <property type="entry name" value="Lesion bypass DNA polymerase (Y-family), little finger domain"/>
    <property type="match status" value="1"/>
</dbReference>
<dbReference type="GO" id="GO:0009432">
    <property type="term" value="P:SOS response"/>
    <property type="evidence" value="ECO:0007669"/>
    <property type="project" value="TreeGrafter"/>
</dbReference>
<dbReference type="FunFam" id="3.40.1170.60:FF:000001">
    <property type="entry name" value="DNA polymerase IV"/>
    <property type="match status" value="1"/>
</dbReference>
<evidence type="ECO:0000256" key="17">
    <source>
        <dbReference type="HAMAP-Rule" id="MF_01113"/>
    </source>
</evidence>
<dbReference type="PROSITE" id="PS50173">
    <property type="entry name" value="UMUC"/>
    <property type="match status" value="1"/>
</dbReference>
<dbReference type="Pfam" id="PF21999">
    <property type="entry name" value="IMS_HHH_1"/>
    <property type="match status" value="1"/>
</dbReference>
<evidence type="ECO:0000256" key="6">
    <source>
        <dbReference type="ARBA" id="ARBA00022679"/>
    </source>
</evidence>
<keyword evidence="4 17" id="KW-0515">Mutator protein</keyword>
<evidence type="ECO:0000256" key="9">
    <source>
        <dbReference type="ARBA" id="ARBA00022723"/>
    </source>
</evidence>
<evidence type="ECO:0000256" key="7">
    <source>
        <dbReference type="ARBA" id="ARBA00022695"/>
    </source>
</evidence>
<keyword evidence="9 17" id="KW-0479">Metal-binding</keyword>
<dbReference type="CDD" id="cd03586">
    <property type="entry name" value="PolY_Pol_IV_kappa"/>
    <property type="match status" value="1"/>
</dbReference>
<dbReference type="NCBIfam" id="NF002751">
    <property type="entry name" value="PRK02794.1"/>
    <property type="match status" value="1"/>
</dbReference>
<dbReference type="AlphaFoldDB" id="A0A058ZM51"/>
<keyword evidence="11 17" id="KW-0460">Magnesium</keyword>
<keyword evidence="12 17" id="KW-0239">DNA-directed DNA polymerase</keyword>
<evidence type="ECO:0000256" key="15">
    <source>
        <dbReference type="ARBA" id="ARBA00025589"/>
    </source>
</evidence>
<dbReference type="Proteomes" id="UP000024836">
    <property type="component" value="Unassembled WGS sequence"/>
</dbReference>
<dbReference type="STRING" id="1461693.ATO10_07116"/>
<dbReference type="GO" id="GO:0006261">
    <property type="term" value="P:DNA-templated DNA replication"/>
    <property type="evidence" value="ECO:0007669"/>
    <property type="project" value="UniProtKB-UniRule"/>
</dbReference>
<dbReference type="GO" id="GO:0003684">
    <property type="term" value="F:damaged DNA binding"/>
    <property type="evidence" value="ECO:0007669"/>
    <property type="project" value="InterPro"/>
</dbReference>
<dbReference type="Gene3D" id="3.30.70.270">
    <property type="match status" value="1"/>
</dbReference>
<feature type="active site" evidence="17">
    <location>
        <position position="135"/>
    </location>
</feature>
<name>A0A058ZM51_9RHOB</name>
<dbReference type="FunFam" id="3.30.1490.100:FF:000004">
    <property type="entry name" value="DNA polymerase IV"/>
    <property type="match status" value="1"/>
</dbReference>
<dbReference type="eggNOG" id="COG0389">
    <property type="taxonomic scope" value="Bacteria"/>
</dbReference>
<evidence type="ECO:0000256" key="2">
    <source>
        <dbReference type="ARBA" id="ARBA00010945"/>
    </source>
</evidence>
<dbReference type="Gene3D" id="3.40.1170.60">
    <property type="match status" value="1"/>
</dbReference>
<comment type="subunit">
    <text evidence="3 17">Monomer.</text>
</comment>
<evidence type="ECO:0000256" key="5">
    <source>
        <dbReference type="ARBA" id="ARBA00022490"/>
    </source>
</evidence>
<dbReference type="InterPro" id="IPR022880">
    <property type="entry name" value="DNApol_IV"/>
</dbReference>
<evidence type="ECO:0000256" key="18">
    <source>
        <dbReference type="SAM" id="MobiDB-lite"/>
    </source>
</evidence>
<comment type="cofactor">
    <cofactor evidence="17">
        <name>Mg(2+)</name>
        <dbReference type="ChEBI" id="CHEBI:18420"/>
    </cofactor>
    <text evidence="17">Binds 2 magnesium ions per subunit.</text>
</comment>
<evidence type="ECO:0000256" key="3">
    <source>
        <dbReference type="ARBA" id="ARBA00011245"/>
    </source>
</evidence>
<dbReference type="PANTHER" id="PTHR11076:SF33">
    <property type="entry name" value="DNA POLYMERASE KAPPA"/>
    <property type="match status" value="1"/>
</dbReference>
<keyword evidence="8 17" id="KW-0235">DNA replication</keyword>
<feature type="binding site" evidence="17">
    <location>
        <position position="41"/>
    </location>
    <ligand>
        <name>Mg(2+)</name>
        <dbReference type="ChEBI" id="CHEBI:18420"/>
    </ligand>
</feature>
<dbReference type="InterPro" id="IPR053848">
    <property type="entry name" value="IMS_HHH_1"/>
</dbReference>
<keyword evidence="14 17" id="KW-0234">DNA repair</keyword>
<evidence type="ECO:0000256" key="16">
    <source>
        <dbReference type="ARBA" id="ARBA00049244"/>
    </source>
</evidence>
<dbReference type="InterPro" id="IPR043128">
    <property type="entry name" value="Rev_trsase/Diguanyl_cyclase"/>
</dbReference>
<comment type="subcellular location">
    <subcellularLocation>
        <location evidence="1 17">Cytoplasm</location>
    </subcellularLocation>
</comment>
<dbReference type="Gene3D" id="1.10.150.20">
    <property type="entry name" value="5' to 3' exonuclease, C-terminal subdomain"/>
    <property type="match status" value="1"/>
</dbReference>
<feature type="region of interest" description="Disordered" evidence="18">
    <location>
        <begin position="377"/>
        <end position="397"/>
    </location>
</feature>
<evidence type="ECO:0000313" key="21">
    <source>
        <dbReference type="Proteomes" id="UP000024836"/>
    </source>
</evidence>